<accession>A0A370H8N3</accession>
<sequence>MERRSRIFEFPGGFLEVEEYGDDPEDGPGVYMEFYLPDESESERGGQAEPEAS</sequence>
<comment type="caution">
    <text evidence="1">The sequence shown here is derived from an EMBL/GenBank/DDBJ whole genome shotgun (WGS) entry which is preliminary data.</text>
</comment>
<organism evidence="1 2">
    <name type="scientific">Nocardia mexicana</name>
    <dbReference type="NCBI Taxonomy" id="279262"/>
    <lineage>
        <taxon>Bacteria</taxon>
        <taxon>Bacillati</taxon>
        <taxon>Actinomycetota</taxon>
        <taxon>Actinomycetes</taxon>
        <taxon>Mycobacteriales</taxon>
        <taxon>Nocardiaceae</taxon>
        <taxon>Nocardia</taxon>
    </lineage>
</organism>
<gene>
    <name evidence="1" type="ORF">DFR68_103131</name>
</gene>
<protein>
    <submittedName>
        <fullName evidence="1">Uncharacterized protein</fullName>
    </submittedName>
</protein>
<proteinExistence type="predicted"/>
<dbReference type="Proteomes" id="UP000255355">
    <property type="component" value="Unassembled WGS sequence"/>
</dbReference>
<reference evidence="1 2" key="1">
    <citation type="submission" date="2018-07" db="EMBL/GenBank/DDBJ databases">
        <title>Genomic Encyclopedia of Type Strains, Phase IV (KMG-IV): sequencing the most valuable type-strain genomes for metagenomic binning, comparative biology and taxonomic classification.</title>
        <authorList>
            <person name="Goeker M."/>
        </authorList>
    </citation>
    <scope>NUCLEOTIDE SEQUENCE [LARGE SCALE GENOMIC DNA]</scope>
    <source>
        <strain evidence="1 2">DSM 44952</strain>
    </source>
</reference>
<dbReference type="STRING" id="1210089.GCA_001613165_03590"/>
<keyword evidence="2" id="KW-1185">Reference proteome</keyword>
<name>A0A370H8N3_9NOCA</name>
<dbReference type="AlphaFoldDB" id="A0A370H8N3"/>
<dbReference type="EMBL" id="QQAZ01000003">
    <property type="protein sequence ID" value="RDI52746.1"/>
    <property type="molecule type" value="Genomic_DNA"/>
</dbReference>
<evidence type="ECO:0000313" key="2">
    <source>
        <dbReference type="Proteomes" id="UP000255355"/>
    </source>
</evidence>
<dbReference type="RefSeq" id="WP_157123951.1">
    <property type="nucleotide sequence ID" value="NZ_QQAZ01000003.1"/>
</dbReference>
<evidence type="ECO:0000313" key="1">
    <source>
        <dbReference type="EMBL" id="RDI52746.1"/>
    </source>
</evidence>